<dbReference type="InterPro" id="IPR044730">
    <property type="entry name" value="RNase_H-like_dom_plant"/>
</dbReference>
<evidence type="ECO:0000259" key="1">
    <source>
        <dbReference type="Pfam" id="PF13456"/>
    </source>
</evidence>
<gene>
    <name evidence="2" type="ORF">RHGRI_005257</name>
</gene>
<protein>
    <recommendedName>
        <fullName evidence="1">RNase H type-1 domain-containing protein</fullName>
    </recommendedName>
</protein>
<dbReference type="GO" id="GO:0004523">
    <property type="term" value="F:RNA-DNA hybrid ribonuclease activity"/>
    <property type="evidence" value="ECO:0007669"/>
    <property type="project" value="InterPro"/>
</dbReference>
<dbReference type="PANTHER" id="PTHR47074:SF11">
    <property type="entry name" value="REVERSE TRANSCRIPTASE-LIKE PROTEIN"/>
    <property type="match status" value="1"/>
</dbReference>
<dbReference type="InterPro" id="IPR036397">
    <property type="entry name" value="RNaseH_sf"/>
</dbReference>
<dbReference type="PANTHER" id="PTHR47074">
    <property type="entry name" value="BNAC02G40300D PROTEIN"/>
    <property type="match status" value="1"/>
</dbReference>
<dbReference type="EMBL" id="JACTNZ010000002">
    <property type="protein sequence ID" value="KAG5562464.1"/>
    <property type="molecule type" value="Genomic_DNA"/>
</dbReference>
<dbReference type="InterPro" id="IPR052929">
    <property type="entry name" value="RNase_H-like_EbsB-rel"/>
</dbReference>
<proteinExistence type="predicted"/>
<sequence length="375" mass="42338">MAAIRRPEYSLFHAWTTQRRAQNRIQGLENDQGVWKEDRGRKVLRDGARWRIGNGKQVRLDVDPWLPKSNGFRPASVSSKGVGLRVCDVIDATQHVWKMEVIDTVMQEEDAKAVRLIPLPCLDMEDRWVWHFSNRGVYSVSSGYESALRLKRQGSAQGITGGESSMRDDDKKVWNKVWSLPVPNKIKVFVWKYINASILAWFDRLIDRWKGTNDGGYMLTLAAMIVWRIWKCRNEVLFNGVDPDPSQMVVVAVKEAEEFILAIREQIPKPRQLRMGSGELAQCWQKPACGKLKFNVDGAWVSRSNGLAEAGIVVRDSNGSFVVAHSLNLGVVGSPLCAEAMAWRAAFDFAVLLGLDSLVMEGDSQQLVRCIRAHE</sequence>
<evidence type="ECO:0000313" key="2">
    <source>
        <dbReference type="EMBL" id="KAG5562464.1"/>
    </source>
</evidence>
<dbReference type="Pfam" id="PF13456">
    <property type="entry name" value="RVT_3"/>
    <property type="match status" value="1"/>
</dbReference>
<accession>A0AAV6LED2</accession>
<dbReference type="Proteomes" id="UP000823749">
    <property type="component" value="Chromosome 2"/>
</dbReference>
<dbReference type="AlphaFoldDB" id="A0AAV6LED2"/>
<dbReference type="CDD" id="cd06222">
    <property type="entry name" value="RNase_H_like"/>
    <property type="match status" value="1"/>
</dbReference>
<organism evidence="2 3">
    <name type="scientific">Rhododendron griersonianum</name>
    <dbReference type="NCBI Taxonomy" id="479676"/>
    <lineage>
        <taxon>Eukaryota</taxon>
        <taxon>Viridiplantae</taxon>
        <taxon>Streptophyta</taxon>
        <taxon>Embryophyta</taxon>
        <taxon>Tracheophyta</taxon>
        <taxon>Spermatophyta</taxon>
        <taxon>Magnoliopsida</taxon>
        <taxon>eudicotyledons</taxon>
        <taxon>Gunneridae</taxon>
        <taxon>Pentapetalae</taxon>
        <taxon>asterids</taxon>
        <taxon>Ericales</taxon>
        <taxon>Ericaceae</taxon>
        <taxon>Ericoideae</taxon>
        <taxon>Rhodoreae</taxon>
        <taxon>Rhododendron</taxon>
    </lineage>
</organism>
<dbReference type="InterPro" id="IPR002156">
    <property type="entry name" value="RNaseH_domain"/>
</dbReference>
<feature type="domain" description="RNase H type-1" evidence="1">
    <location>
        <begin position="295"/>
        <end position="372"/>
    </location>
</feature>
<comment type="caution">
    <text evidence="2">The sequence shown here is derived from an EMBL/GenBank/DDBJ whole genome shotgun (WGS) entry which is preliminary data.</text>
</comment>
<reference evidence="2" key="1">
    <citation type="submission" date="2020-08" db="EMBL/GenBank/DDBJ databases">
        <title>Plant Genome Project.</title>
        <authorList>
            <person name="Zhang R.-G."/>
        </authorList>
    </citation>
    <scope>NUCLEOTIDE SEQUENCE</scope>
    <source>
        <strain evidence="2">WSP0</strain>
        <tissue evidence="2">Leaf</tissue>
    </source>
</reference>
<dbReference type="GO" id="GO:0003676">
    <property type="term" value="F:nucleic acid binding"/>
    <property type="evidence" value="ECO:0007669"/>
    <property type="project" value="InterPro"/>
</dbReference>
<name>A0AAV6LED2_9ERIC</name>
<evidence type="ECO:0000313" key="3">
    <source>
        <dbReference type="Proteomes" id="UP000823749"/>
    </source>
</evidence>
<dbReference type="Gene3D" id="3.30.420.10">
    <property type="entry name" value="Ribonuclease H-like superfamily/Ribonuclease H"/>
    <property type="match status" value="1"/>
</dbReference>
<keyword evidence="3" id="KW-1185">Reference proteome</keyword>